<evidence type="ECO:0000313" key="1">
    <source>
        <dbReference type="EMBL" id="STX80104.1"/>
    </source>
</evidence>
<protein>
    <submittedName>
        <fullName evidence="1">Uncharacterized protein</fullName>
    </submittedName>
</protein>
<name>A0A378KEA1_LEGPN</name>
<proteinExistence type="predicted"/>
<dbReference type="RefSeq" id="WP_013101603.1">
    <property type="nucleotide sequence ID" value="NZ_BAZA01000040.1"/>
</dbReference>
<reference evidence="1 2" key="1">
    <citation type="submission" date="2018-06" db="EMBL/GenBank/DDBJ databases">
        <authorList>
            <consortium name="Pathogen Informatics"/>
            <person name="Doyle S."/>
        </authorList>
    </citation>
    <scope>NUCLEOTIDE SEQUENCE [LARGE SCALE GENOMIC DNA]</scope>
    <source>
        <strain evidence="1 2">NCTC12000</strain>
    </source>
</reference>
<evidence type="ECO:0000313" key="2">
    <source>
        <dbReference type="Proteomes" id="UP000254631"/>
    </source>
</evidence>
<dbReference type="AlphaFoldDB" id="A0A378KEA1"/>
<dbReference type="EMBL" id="UGOL01000001">
    <property type="protein sequence ID" value="STX80104.1"/>
    <property type="molecule type" value="Genomic_DNA"/>
</dbReference>
<dbReference type="Proteomes" id="UP000254631">
    <property type="component" value="Unassembled WGS sequence"/>
</dbReference>
<organism evidence="1 2">
    <name type="scientific">Legionella pneumophila</name>
    <dbReference type="NCBI Taxonomy" id="446"/>
    <lineage>
        <taxon>Bacteria</taxon>
        <taxon>Pseudomonadati</taxon>
        <taxon>Pseudomonadota</taxon>
        <taxon>Gammaproteobacteria</taxon>
        <taxon>Legionellales</taxon>
        <taxon>Legionellaceae</taxon>
        <taxon>Legionella</taxon>
    </lineage>
</organism>
<sequence length="302" mass="34062">MEPLETNVTYFVIGKPITTIESNSKQRKKISDDELKEAVPTGHALLFRTREEADEYARLTEGYNSKVPDCPRYKDAVFEVQLRNTIDEPQVVTKKIMSHYGQSEVQYVKVDADNLRYISGGVPGIPGKYQFKPTDEVNVKTPKEWLAKIGFDSKIEALQNKVTMLGKEDDRASEDLSFIIGNLITYKQEFLDGHKSAEQFVEACRDEIKPEKTKNLANHRGIFASVTSFIESIVQLVSPKYKINTDSINKINEVEKSLGEIKPERVVKETGIAKRTIKSDYEVDSNNTVAKAGDRRPGIKPG</sequence>
<accession>A0A378KEA1</accession>
<gene>
    <name evidence="1" type="ORF">NCTC12000_02112</name>
</gene>